<evidence type="ECO:0000313" key="2">
    <source>
        <dbReference type="Proteomes" id="UP000812277"/>
    </source>
</evidence>
<evidence type="ECO:0000313" key="1">
    <source>
        <dbReference type="EMBL" id="MBW7475225.1"/>
    </source>
</evidence>
<name>A0ABS7D5N8_9BACL</name>
<keyword evidence="2" id="KW-1185">Reference proteome</keyword>
<dbReference type="RefSeq" id="WP_219872476.1">
    <property type="nucleotide sequence ID" value="NZ_JAHZIJ010000006.1"/>
</dbReference>
<accession>A0ABS7D5N8</accession>
<dbReference type="EMBL" id="JAHZIJ010000006">
    <property type="protein sequence ID" value="MBW7475225.1"/>
    <property type="molecule type" value="Genomic_DNA"/>
</dbReference>
<comment type="caution">
    <text evidence="1">The sequence shown here is derived from an EMBL/GenBank/DDBJ whole genome shotgun (WGS) entry which is preliminary data.</text>
</comment>
<protein>
    <submittedName>
        <fullName evidence="1">Dihydroorotate dehydrogenase (Quinone)</fullName>
    </submittedName>
</protein>
<reference evidence="1 2" key="1">
    <citation type="submission" date="2021-07" db="EMBL/GenBank/DDBJ databases">
        <title>Paenibacillus radiodurans sp. nov., isolated from the southeastern edge of Tengger Desert.</title>
        <authorList>
            <person name="Zhang G."/>
        </authorList>
    </citation>
    <scope>NUCLEOTIDE SEQUENCE [LARGE SCALE GENOMIC DNA]</scope>
    <source>
        <strain evidence="1 2">DT7-4</strain>
    </source>
</reference>
<gene>
    <name evidence="1" type="ORF">K0T92_10750</name>
</gene>
<dbReference type="Proteomes" id="UP000812277">
    <property type="component" value="Unassembled WGS sequence"/>
</dbReference>
<proteinExistence type="predicted"/>
<sequence>MNVINDKYYEGYEGEGEIQFIRYLADGNRFILRIWDGFFDKIMSSIDPEPDGWTGLAYFYHVEEPWWEKPWEIPDKEVVLKQFEKIDTSNFDDTTKDLLNELCVLLLHAQKCNEVVMIADE</sequence>
<organism evidence="1 2">
    <name type="scientific">Paenibacillus oenotherae</name>
    <dbReference type="NCBI Taxonomy" id="1435645"/>
    <lineage>
        <taxon>Bacteria</taxon>
        <taxon>Bacillati</taxon>
        <taxon>Bacillota</taxon>
        <taxon>Bacilli</taxon>
        <taxon>Bacillales</taxon>
        <taxon>Paenibacillaceae</taxon>
        <taxon>Paenibacillus</taxon>
    </lineage>
</organism>